<reference evidence="1 2" key="1">
    <citation type="submission" date="2018-06" db="EMBL/GenBank/DDBJ databases">
        <title>Comparative genomics of downy mildews reveals potential adaptations to biotrophy.</title>
        <authorList>
            <person name="Fletcher K."/>
            <person name="Klosterman S.J."/>
            <person name="Derevnina L."/>
            <person name="Martin F."/>
            <person name="Koike S."/>
            <person name="Reyes Chin-Wo S."/>
            <person name="Mou B."/>
            <person name="Michelmore R."/>
        </authorList>
    </citation>
    <scope>NUCLEOTIDE SEQUENCE [LARGE SCALE GENOMIC DNA]</scope>
    <source>
        <strain evidence="1 2">R13</strain>
    </source>
</reference>
<dbReference type="EMBL" id="QKXF01000143">
    <property type="protein sequence ID" value="RQM15809.1"/>
    <property type="molecule type" value="Genomic_DNA"/>
</dbReference>
<name>A0A3R7W5F8_9STRA</name>
<evidence type="ECO:0000313" key="1">
    <source>
        <dbReference type="EMBL" id="RQM15809.1"/>
    </source>
</evidence>
<gene>
    <name evidence="1" type="ORF">DD237_002415</name>
</gene>
<sequence length="72" mass="8335">MSPRNAHFVIRNHRRKMNFFGCFVMLLIVFTVVNTDTDAMEKSGMKDRHMLAMGDESVMLARNSLRQEEKSG</sequence>
<dbReference type="OrthoDB" id="124665at2759"/>
<evidence type="ECO:0000313" key="2">
    <source>
        <dbReference type="Proteomes" id="UP000286097"/>
    </source>
</evidence>
<dbReference type="Proteomes" id="UP000286097">
    <property type="component" value="Unassembled WGS sequence"/>
</dbReference>
<comment type="caution">
    <text evidence="1">The sequence shown here is derived from an EMBL/GenBank/DDBJ whole genome shotgun (WGS) entry which is preliminary data.</text>
</comment>
<organism evidence="1 2">
    <name type="scientific">Peronospora effusa</name>
    <dbReference type="NCBI Taxonomy" id="542832"/>
    <lineage>
        <taxon>Eukaryota</taxon>
        <taxon>Sar</taxon>
        <taxon>Stramenopiles</taxon>
        <taxon>Oomycota</taxon>
        <taxon>Peronosporomycetes</taxon>
        <taxon>Peronosporales</taxon>
        <taxon>Peronosporaceae</taxon>
        <taxon>Peronospora</taxon>
    </lineage>
</organism>
<dbReference type="VEuPathDB" id="FungiDB:DD237_002415"/>
<protein>
    <submittedName>
        <fullName evidence="1">Uncharacterized protein</fullName>
    </submittedName>
</protein>
<dbReference type="AlphaFoldDB" id="A0A3R7W5F8"/>
<proteinExistence type="predicted"/>
<accession>A0A3R7W5F8</accession>